<evidence type="ECO:0000313" key="2">
    <source>
        <dbReference type="Proteomes" id="UP000237000"/>
    </source>
</evidence>
<dbReference type="EMBL" id="JXTC01000073">
    <property type="protein sequence ID" value="PON91627.1"/>
    <property type="molecule type" value="Genomic_DNA"/>
</dbReference>
<gene>
    <name evidence="1" type="ORF">TorRG33x02_126660</name>
</gene>
<name>A0A2P5F1G4_TREOI</name>
<proteinExistence type="predicted"/>
<keyword evidence="2" id="KW-1185">Reference proteome</keyword>
<dbReference type="InParanoid" id="A0A2P5F1G4"/>
<reference evidence="2" key="1">
    <citation type="submission" date="2016-06" db="EMBL/GenBank/DDBJ databases">
        <title>Parallel loss of symbiosis genes in relatives of nitrogen-fixing non-legume Parasponia.</title>
        <authorList>
            <person name="Van Velzen R."/>
            <person name="Holmer R."/>
            <person name="Bu F."/>
            <person name="Rutten L."/>
            <person name="Van Zeijl A."/>
            <person name="Liu W."/>
            <person name="Santuari L."/>
            <person name="Cao Q."/>
            <person name="Sharma T."/>
            <person name="Shen D."/>
            <person name="Roswanjaya Y."/>
            <person name="Wardhani T."/>
            <person name="Kalhor M.S."/>
            <person name="Jansen J."/>
            <person name="Van den Hoogen J."/>
            <person name="Gungor B."/>
            <person name="Hartog M."/>
            <person name="Hontelez J."/>
            <person name="Verver J."/>
            <person name="Yang W.-C."/>
            <person name="Schijlen E."/>
            <person name="Repin R."/>
            <person name="Schilthuizen M."/>
            <person name="Schranz E."/>
            <person name="Heidstra R."/>
            <person name="Miyata K."/>
            <person name="Fedorova E."/>
            <person name="Kohlen W."/>
            <person name="Bisseling T."/>
            <person name="Smit S."/>
            <person name="Geurts R."/>
        </authorList>
    </citation>
    <scope>NUCLEOTIDE SEQUENCE [LARGE SCALE GENOMIC DNA]</scope>
    <source>
        <strain evidence="2">cv. RG33-2</strain>
    </source>
</reference>
<dbReference type="AlphaFoldDB" id="A0A2P5F1G4"/>
<dbReference type="OrthoDB" id="10368764at2759"/>
<evidence type="ECO:0000313" key="1">
    <source>
        <dbReference type="EMBL" id="PON91627.1"/>
    </source>
</evidence>
<accession>A0A2P5F1G4</accession>
<dbReference type="Proteomes" id="UP000237000">
    <property type="component" value="Unassembled WGS sequence"/>
</dbReference>
<organism evidence="1 2">
    <name type="scientific">Trema orientale</name>
    <name type="common">Charcoal tree</name>
    <name type="synonym">Celtis orientalis</name>
    <dbReference type="NCBI Taxonomy" id="63057"/>
    <lineage>
        <taxon>Eukaryota</taxon>
        <taxon>Viridiplantae</taxon>
        <taxon>Streptophyta</taxon>
        <taxon>Embryophyta</taxon>
        <taxon>Tracheophyta</taxon>
        <taxon>Spermatophyta</taxon>
        <taxon>Magnoliopsida</taxon>
        <taxon>eudicotyledons</taxon>
        <taxon>Gunneridae</taxon>
        <taxon>Pentapetalae</taxon>
        <taxon>rosids</taxon>
        <taxon>fabids</taxon>
        <taxon>Rosales</taxon>
        <taxon>Cannabaceae</taxon>
        <taxon>Trema</taxon>
    </lineage>
</organism>
<protein>
    <submittedName>
        <fullName evidence="1">Uncharacterized protein</fullName>
    </submittedName>
</protein>
<sequence length="42" mass="4913">MHYSRIYAPELQLPRPIFRLIIVKPQTQMAKSENSISLMVVL</sequence>
<comment type="caution">
    <text evidence="1">The sequence shown here is derived from an EMBL/GenBank/DDBJ whole genome shotgun (WGS) entry which is preliminary data.</text>
</comment>